<dbReference type="Proteomes" id="UP000722791">
    <property type="component" value="Unassembled WGS sequence"/>
</dbReference>
<gene>
    <name evidence="2" type="ORF">Vretimale_19998</name>
</gene>
<name>A0A8J4H0A9_9CHLO</name>
<feature type="compositionally biased region" description="Low complexity" evidence="1">
    <location>
        <begin position="23"/>
        <end position="54"/>
    </location>
</feature>
<comment type="caution">
    <text evidence="2">The sequence shown here is derived from an EMBL/GenBank/DDBJ whole genome shotgun (WGS) entry which is preliminary data.</text>
</comment>
<dbReference type="EMBL" id="BNCQ01000134">
    <property type="protein sequence ID" value="GIM17453.1"/>
    <property type="molecule type" value="Genomic_DNA"/>
</dbReference>
<feature type="non-terminal residue" evidence="2">
    <location>
        <position position="1"/>
    </location>
</feature>
<feature type="region of interest" description="Disordered" evidence="1">
    <location>
        <begin position="307"/>
        <end position="331"/>
    </location>
</feature>
<evidence type="ECO:0000256" key="1">
    <source>
        <dbReference type="SAM" id="MobiDB-lite"/>
    </source>
</evidence>
<feature type="compositionally biased region" description="Basic and acidic residues" evidence="1">
    <location>
        <begin position="307"/>
        <end position="318"/>
    </location>
</feature>
<evidence type="ECO:0000313" key="3">
    <source>
        <dbReference type="Proteomes" id="UP000722791"/>
    </source>
</evidence>
<reference evidence="2" key="1">
    <citation type="journal article" date="2021" name="Proc. Natl. Acad. Sci. U.S.A.">
        <title>Three genomes in the algal genus Volvox reveal the fate of a haploid sex-determining region after a transition to homothallism.</title>
        <authorList>
            <person name="Yamamoto K."/>
            <person name="Hamaji T."/>
            <person name="Kawai-Toyooka H."/>
            <person name="Matsuzaki R."/>
            <person name="Takahashi F."/>
            <person name="Nishimura Y."/>
            <person name="Kawachi M."/>
            <person name="Noguchi H."/>
            <person name="Minakuchi Y."/>
            <person name="Umen J.G."/>
            <person name="Toyoda A."/>
            <person name="Nozaki H."/>
        </authorList>
    </citation>
    <scope>NUCLEOTIDE SEQUENCE</scope>
    <source>
        <strain evidence="2">NIES-3785</strain>
    </source>
</reference>
<feature type="compositionally biased region" description="Acidic residues" evidence="1">
    <location>
        <begin position="55"/>
        <end position="71"/>
    </location>
</feature>
<protein>
    <submittedName>
        <fullName evidence="2">Uncharacterized protein</fullName>
    </submittedName>
</protein>
<sequence>RRRTFPKPLQRSPSAPELYEGPQQGSSSTSESQASQGNTSESPAEETSPLPLSSEDPDSPIDNSGDADDAQEASSSEASQLGEDSEDEAMQSSGPHNMPKFTYDEFPFFQQAVCKALVGLQNRKEYAKGHFPITHTLNILRTMPVPGSSFAAWHKEQLPTLEQDAEAWLAAKDPTAKFDGEALMDFYVNKLEKHFEPEMISSKVSQYIPLRQTSSSPKSYLRQVRELVPYIKEHYPLSTIARRYVMRLEPRVRDHVLGKYGSVDNKLWYERLGEIADYAEQYWQNLVQIKAEDEDYEPAPASVWVKERSSSAQREGHKAVASTSAQRHDKEELSLDERIARAVKAALATQLGAAPIQPKPGQQAPARQRDAQVCEYCGCKGHEERYCLILHPDQAEPGWEPRALLLRRLFQQNKEKLQAQPQQQQQARPLRAAAVAAVVQSYDDEEEVYVPHCRNANVSTTRAAEVKKKLRVHWSKEVLEQSGAAEEEAHGGVCATLTHQAPPLSFEPVEIKSDVYPLPRVAPRTRPQPRIQPDDALHLRLDITAGLSRMCRVMNLLQEEEEGAKPETVARIASAAPAARGVQPAVQPAPPQVKEVDQDAAAGQAQHAAASVAIYTRTTPSGVPYCIAGAAGGRVRGIEDIPSSVMGMLLKQDQQAASYFDRKQLMFYYPEAAMQVGATAAPQLRYLRDHCADVNLITRRAAALLGLPIRRTSTGLNTSADQDAEVIGEVETQGIRVIILPGTAHEVQLGLTQTLVVEQAAMYDVLIGNDQMHPVADAITQYPVAQLHVYPNLLEHPKYIVSIPMTTVKLPTKGAIVTHKRVAFVACSSSVNPSHRRGWGGGCSMPMPVDPMVEQLRWEWSTQALSVASSVGSMAISAVNNSVGAEVPKVELQPDSLSGRWQSGVG</sequence>
<dbReference type="AlphaFoldDB" id="A0A8J4H0A9"/>
<proteinExistence type="predicted"/>
<evidence type="ECO:0000313" key="2">
    <source>
        <dbReference type="EMBL" id="GIM17453.1"/>
    </source>
</evidence>
<accession>A0A8J4H0A9</accession>
<organism evidence="2 3">
    <name type="scientific">Volvox reticuliferus</name>
    <dbReference type="NCBI Taxonomy" id="1737510"/>
    <lineage>
        <taxon>Eukaryota</taxon>
        <taxon>Viridiplantae</taxon>
        <taxon>Chlorophyta</taxon>
        <taxon>core chlorophytes</taxon>
        <taxon>Chlorophyceae</taxon>
        <taxon>CS clade</taxon>
        <taxon>Chlamydomonadales</taxon>
        <taxon>Volvocaceae</taxon>
        <taxon>Volvox</taxon>
    </lineage>
</organism>
<feature type="region of interest" description="Disordered" evidence="1">
    <location>
        <begin position="1"/>
        <end position="98"/>
    </location>
</feature>